<feature type="region of interest" description="Disordered" evidence="3">
    <location>
        <begin position="193"/>
        <end position="218"/>
    </location>
</feature>
<feature type="compositionally biased region" description="Pro residues" evidence="3">
    <location>
        <begin position="201"/>
        <end position="211"/>
    </location>
</feature>
<proteinExistence type="predicted"/>
<dbReference type="AlphaFoldDB" id="A0A804UJX1"/>
<dbReference type="Pfam" id="PF04564">
    <property type="entry name" value="U-box"/>
    <property type="match status" value="1"/>
</dbReference>
<feature type="region of interest" description="Disordered" evidence="3">
    <location>
        <begin position="513"/>
        <end position="532"/>
    </location>
</feature>
<dbReference type="GO" id="GO:0016567">
    <property type="term" value="P:protein ubiquitination"/>
    <property type="evidence" value="ECO:0007669"/>
    <property type="project" value="UniProtKB-UniPathway"/>
</dbReference>
<dbReference type="PROSITE" id="PS51698">
    <property type="entry name" value="U_BOX"/>
    <property type="match status" value="1"/>
</dbReference>
<keyword evidence="2" id="KW-0808">Transferase</keyword>
<dbReference type="UniPathway" id="UPA00143"/>
<dbReference type="Gramene" id="Zm00001eb390930_T001">
    <property type="protein sequence ID" value="Zm00001eb390930_P001"/>
    <property type="gene ID" value="Zm00001eb390930"/>
</dbReference>
<evidence type="ECO:0000313" key="5">
    <source>
        <dbReference type="EnsemblPlants" id="Zm00001eb390930_P001"/>
    </source>
</evidence>
<dbReference type="Gene3D" id="3.30.40.10">
    <property type="entry name" value="Zinc/RING finger domain, C3HC4 (zinc finger)"/>
    <property type="match status" value="1"/>
</dbReference>
<sequence>MAWWGRANELDIDTTLKDGILGGALEPVGATAGNDGKQSMELCRMMDELDAAAGDDGGGDEAVPVVFICPISLEPMVDPVTLCMGQMYERANISRWLALGHRTCPTTMQELWDDALTTQRHPPAAHRRLVLPPVHEAALKGQARVAALRELRTLAASHQSVIKAIAKAGCVALLMSLLGPFTSLAVGTEIPTTPIRVGEGEPPPSWDPVPTPKGHLAEGTWSCTSLEALQEEEPNEQLQDAENGPQGFDLNVVHDVDDEVDDALTKRNEDVLQGRANILSRDEESGQRRPVASRNKQEKEPKKPRQSDNIENMMNKYLEMRSKQVEDEAAREKETREKEAREKETAQSDDFSIKRCISVLNTIEEVTKLEKAKAYSVFTKGKENIETFIYIPLDKEALDWNTRMKIAAGKNQDEAARSPRKKARRPPLAIVSSSPTHSPIPIQHGHAARLRSSGDGRPHQPRHGLRNDAAPYSRWLVPFHRATFLPSRSDCDQSRKTTHAAAAVGDALRSRSFHRGGAAHARGPPPHRLLLL</sequence>
<dbReference type="InterPro" id="IPR013083">
    <property type="entry name" value="Znf_RING/FYVE/PHD"/>
</dbReference>
<evidence type="ECO:0000256" key="1">
    <source>
        <dbReference type="ARBA" id="ARBA00004906"/>
    </source>
</evidence>
<dbReference type="EnsemblPlants" id="Zm00001eb390930_T001">
    <property type="protein sequence ID" value="Zm00001eb390930_P001"/>
    <property type="gene ID" value="Zm00001eb390930"/>
</dbReference>
<accession>A0A804UJX1</accession>
<dbReference type="InterPro" id="IPR003613">
    <property type="entry name" value="Ubox_domain"/>
</dbReference>
<dbReference type="SMART" id="SM00504">
    <property type="entry name" value="Ubox"/>
    <property type="match status" value="1"/>
</dbReference>
<evidence type="ECO:0000256" key="3">
    <source>
        <dbReference type="SAM" id="MobiDB-lite"/>
    </source>
</evidence>
<dbReference type="PANTHER" id="PTHR34395">
    <property type="entry name" value="OS11G0427500 PROTEIN"/>
    <property type="match status" value="1"/>
</dbReference>
<dbReference type="Proteomes" id="UP000007305">
    <property type="component" value="Chromosome 9"/>
</dbReference>
<evidence type="ECO:0000259" key="4">
    <source>
        <dbReference type="PROSITE" id="PS51698"/>
    </source>
</evidence>
<feature type="compositionally biased region" description="Basic and acidic residues" evidence="3">
    <location>
        <begin position="295"/>
        <end position="308"/>
    </location>
</feature>
<feature type="compositionally biased region" description="Basic and acidic residues" evidence="3">
    <location>
        <begin position="318"/>
        <end position="346"/>
    </location>
</feature>
<reference evidence="5" key="3">
    <citation type="submission" date="2021-05" db="UniProtKB">
        <authorList>
            <consortium name="EnsemblPlants"/>
        </authorList>
    </citation>
    <scope>IDENTIFICATION</scope>
    <source>
        <strain evidence="5">cv. B73</strain>
    </source>
</reference>
<evidence type="ECO:0000256" key="2">
    <source>
        <dbReference type="ARBA" id="ARBA00022679"/>
    </source>
</evidence>
<feature type="region of interest" description="Disordered" evidence="3">
    <location>
        <begin position="265"/>
        <end position="348"/>
    </location>
</feature>
<dbReference type="InterPro" id="IPR045210">
    <property type="entry name" value="RING-Ubox_PUB"/>
</dbReference>
<feature type="region of interest" description="Disordered" evidence="3">
    <location>
        <begin position="230"/>
        <end position="250"/>
    </location>
</feature>
<reference evidence="6" key="1">
    <citation type="journal article" date="2009" name="Science">
        <title>The B73 maize genome: complexity, diversity, and dynamics.</title>
        <authorList>
            <person name="Schnable P.S."/>
            <person name="Ware D."/>
            <person name="Fulton R.S."/>
            <person name="Stein J.C."/>
            <person name="Wei F."/>
            <person name="Pasternak S."/>
            <person name="Liang C."/>
            <person name="Zhang J."/>
            <person name="Fulton L."/>
            <person name="Graves T.A."/>
            <person name="Minx P."/>
            <person name="Reily A.D."/>
            <person name="Courtney L."/>
            <person name="Kruchowski S.S."/>
            <person name="Tomlinson C."/>
            <person name="Strong C."/>
            <person name="Delehaunty K."/>
            <person name="Fronick C."/>
            <person name="Courtney B."/>
            <person name="Rock S.M."/>
            <person name="Belter E."/>
            <person name="Du F."/>
            <person name="Kim K."/>
            <person name="Abbott R.M."/>
            <person name="Cotton M."/>
            <person name="Levy A."/>
            <person name="Marchetto P."/>
            <person name="Ochoa K."/>
            <person name="Jackson S.M."/>
            <person name="Gillam B."/>
            <person name="Chen W."/>
            <person name="Yan L."/>
            <person name="Higginbotham J."/>
            <person name="Cardenas M."/>
            <person name="Waligorski J."/>
            <person name="Applebaum E."/>
            <person name="Phelps L."/>
            <person name="Falcone J."/>
            <person name="Kanchi K."/>
            <person name="Thane T."/>
            <person name="Scimone A."/>
            <person name="Thane N."/>
            <person name="Henke J."/>
            <person name="Wang T."/>
            <person name="Ruppert J."/>
            <person name="Shah N."/>
            <person name="Rotter K."/>
            <person name="Hodges J."/>
            <person name="Ingenthron E."/>
            <person name="Cordes M."/>
            <person name="Kohlberg S."/>
            <person name="Sgro J."/>
            <person name="Delgado B."/>
            <person name="Mead K."/>
            <person name="Chinwalla A."/>
            <person name="Leonard S."/>
            <person name="Crouse K."/>
            <person name="Collura K."/>
            <person name="Kudrna D."/>
            <person name="Currie J."/>
            <person name="He R."/>
            <person name="Angelova A."/>
            <person name="Rajasekar S."/>
            <person name="Mueller T."/>
            <person name="Lomeli R."/>
            <person name="Scara G."/>
            <person name="Ko A."/>
            <person name="Delaney K."/>
            <person name="Wissotski M."/>
            <person name="Lopez G."/>
            <person name="Campos D."/>
            <person name="Braidotti M."/>
            <person name="Ashley E."/>
            <person name="Golser W."/>
            <person name="Kim H."/>
            <person name="Lee S."/>
            <person name="Lin J."/>
            <person name="Dujmic Z."/>
            <person name="Kim W."/>
            <person name="Talag J."/>
            <person name="Zuccolo A."/>
            <person name="Fan C."/>
            <person name="Sebastian A."/>
            <person name="Kramer M."/>
            <person name="Spiegel L."/>
            <person name="Nascimento L."/>
            <person name="Zutavern T."/>
            <person name="Miller B."/>
            <person name="Ambroise C."/>
            <person name="Muller S."/>
            <person name="Spooner W."/>
            <person name="Narechania A."/>
            <person name="Ren L."/>
            <person name="Wei S."/>
            <person name="Kumari S."/>
            <person name="Faga B."/>
            <person name="Levy M.J."/>
            <person name="McMahan L."/>
            <person name="Van Buren P."/>
            <person name="Vaughn M.W."/>
            <person name="Ying K."/>
            <person name="Yeh C.-T."/>
            <person name="Emrich S.J."/>
            <person name="Jia Y."/>
            <person name="Kalyanaraman A."/>
            <person name="Hsia A.-P."/>
            <person name="Barbazuk W.B."/>
            <person name="Baucom R.S."/>
            <person name="Brutnell T.P."/>
            <person name="Carpita N.C."/>
            <person name="Chaparro C."/>
            <person name="Chia J.-M."/>
            <person name="Deragon J.-M."/>
            <person name="Estill J.C."/>
            <person name="Fu Y."/>
            <person name="Jeddeloh J.A."/>
            <person name="Han Y."/>
            <person name="Lee H."/>
            <person name="Li P."/>
            <person name="Lisch D.R."/>
            <person name="Liu S."/>
            <person name="Liu Z."/>
            <person name="Nagel D.H."/>
            <person name="McCann M.C."/>
            <person name="SanMiguel P."/>
            <person name="Myers A.M."/>
            <person name="Nettleton D."/>
            <person name="Nguyen J."/>
            <person name="Penning B.W."/>
            <person name="Ponnala L."/>
            <person name="Schneider K.L."/>
            <person name="Schwartz D.C."/>
            <person name="Sharma A."/>
            <person name="Soderlund C."/>
            <person name="Springer N.M."/>
            <person name="Sun Q."/>
            <person name="Wang H."/>
            <person name="Waterman M."/>
            <person name="Westerman R."/>
            <person name="Wolfgruber T.K."/>
            <person name="Yang L."/>
            <person name="Yu Y."/>
            <person name="Zhang L."/>
            <person name="Zhou S."/>
            <person name="Zhu Q."/>
            <person name="Bennetzen J.L."/>
            <person name="Dawe R.K."/>
            <person name="Jiang J."/>
            <person name="Jiang N."/>
            <person name="Presting G.G."/>
            <person name="Wessler S.R."/>
            <person name="Aluru S."/>
            <person name="Martienssen R.A."/>
            <person name="Clifton S.W."/>
            <person name="McCombie W.R."/>
            <person name="Wing R.A."/>
            <person name="Wilson R.K."/>
        </authorList>
    </citation>
    <scope>NUCLEOTIDE SEQUENCE [LARGE SCALE GENOMIC DNA]</scope>
    <source>
        <strain evidence="6">cv. B73</strain>
    </source>
</reference>
<comment type="pathway">
    <text evidence="1">Protein modification; protein ubiquitination.</text>
</comment>
<dbReference type="PANTHER" id="PTHR34395:SF15">
    <property type="entry name" value="OS09G0292400 PROTEIN"/>
    <property type="match status" value="1"/>
</dbReference>
<name>A0A804UJX1_MAIZE</name>
<dbReference type="CDD" id="cd16664">
    <property type="entry name" value="RING-Ubox_PUB"/>
    <property type="match status" value="1"/>
</dbReference>
<feature type="domain" description="U-box" evidence="4">
    <location>
        <begin position="62"/>
        <end position="140"/>
    </location>
</feature>
<feature type="region of interest" description="Disordered" evidence="3">
    <location>
        <begin position="409"/>
        <end position="469"/>
    </location>
</feature>
<keyword evidence="6" id="KW-1185">Reference proteome</keyword>
<feature type="compositionally biased region" description="Pro residues" evidence="3">
    <location>
        <begin position="523"/>
        <end position="532"/>
    </location>
</feature>
<reference evidence="5" key="2">
    <citation type="submission" date="2019-07" db="EMBL/GenBank/DDBJ databases">
        <authorList>
            <person name="Seetharam A."/>
            <person name="Woodhouse M."/>
            <person name="Cannon E."/>
        </authorList>
    </citation>
    <scope>NUCLEOTIDE SEQUENCE [LARGE SCALE GENOMIC DNA]</scope>
    <source>
        <strain evidence="5">cv. B73</strain>
    </source>
</reference>
<organism evidence="5 6">
    <name type="scientific">Zea mays</name>
    <name type="common">Maize</name>
    <dbReference type="NCBI Taxonomy" id="4577"/>
    <lineage>
        <taxon>Eukaryota</taxon>
        <taxon>Viridiplantae</taxon>
        <taxon>Streptophyta</taxon>
        <taxon>Embryophyta</taxon>
        <taxon>Tracheophyta</taxon>
        <taxon>Spermatophyta</taxon>
        <taxon>Magnoliopsida</taxon>
        <taxon>Liliopsida</taxon>
        <taxon>Poales</taxon>
        <taxon>Poaceae</taxon>
        <taxon>PACMAD clade</taxon>
        <taxon>Panicoideae</taxon>
        <taxon>Andropogonodae</taxon>
        <taxon>Andropogoneae</taxon>
        <taxon>Tripsacinae</taxon>
        <taxon>Zea</taxon>
    </lineage>
</organism>
<dbReference type="GO" id="GO:0004842">
    <property type="term" value="F:ubiquitin-protein transferase activity"/>
    <property type="evidence" value="ECO:0007669"/>
    <property type="project" value="InterPro"/>
</dbReference>
<dbReference type="InParanoid" id="A0A804UJX1"/>
<evidence type="ECO:0000313" key="6">
    <source>
        <dbReference type="Proteomes" id="UP000007305"/>
    </source>
</evidence>
<dbReference type="SUPFAM" id="SSF57850">
    <property type="entry name" value="RING/U-box"/>
    <property type="match status" value="1"/>
</dbReference>
<protein>
    <recommendedName>
        <fullName evidence="4">U-box domain-containing protein</fullName>
    </recommendedName>
</protein>